<dbReference type="Pfam" id="PF25206">
    <property type="entry name" value="DUF7836"/>
    <property type="match status" value="1"/>
</dbReference>
<protein>
    <recommendedName>
        <fullName evidence="1">DUF7836 domain-containing protein</fullName>
    </recommendedName>
</protein>
<dbReference type="Proteomes" id="UP000466535">
    <property type="component" value="Unassembled WGS sequence"/>
</dbReference>
<evidence type="ECO:0000313" key="2">
    <source>
        <dbReference type="EMBL" id="MXR50272.1"/>
    </source>
</evidence>
<organism evidence="2 3">
    <name type="scientific">Halovenus carboxidivorans</name>
    <dbReference type="NCBI Taxonomy" id="2692199"/>
    <lineage>
        <taxon>Archaea</taxon>
        <taxon>Methanobacteriati</taxon>
        <taxon>Methanobacteriota</taxon>
        <taxon>Stenosarchaea group</taxon>
        <taxon>Halobacteria</taxon>
        <taxon>Halobacteriales</taxon>
        <taxon>Haloarculaceae</taxon>
        <taxon>Halovenus</taxon>
    </lineage>
</organism>
<evidence type="ECO:0000313" key="3">
    <source>
        <dbReference type="Proteomes" id="UP000466535"/>
    </source>
</evidence>
<evidence type="ECO:0000259" key="1">
    <source>
        <dbReference type="Pfam" id="PF25206"/>
    </source>
</evidence>
<dbReference type="OrthoDB" id="179396at2157"/>
<proteinExistence type="predicted"/>
<keyword evidence="3" id="KW-1185">Reference proteome</keyword>
<gene>
    <name evidence="2" type="ORF">GRX03_01430</name>
</gene>
<comment type="caution">
    <text evidence="2">The sequence shown here is derived from an EMBL/GenBank/DDBJ whole genome shotgun (WGS) entry which is preliminary data.</text>
</comment>
<dbReference type="InterPro" id="IPR057158">
    <property type="entry name" value="DUF7836"/>
</dbReference>
<name>A0A6B0T4Q2_9EURY</name>
<feature type="domain" description="DUF7836" evidence="1">
    <location>
        <begin position="1"/>
        <end position="58"/>
    </location>
</feature>
<dbReference type="RefSeq" id="WP_159762420.1">
    <property type="nucleotide sequence ID" value="NZ_WUUT01000001.1"/>
</dbReference>
<accession>A0A6B0T4Q2</accession>
<dbReference type="EMBL" id="WUUT01000001">
    <property type="protein sequence ID" value="MXR50272.1"/>
    <property type="molecule type" value="Genomic_DNA"/>
</dbReference>
<reference evidence="2 3" key="1">
    <citation type="submission" date="2019-12" db="EMBL/GenBank/DDBJ databases">
        <title>Isolation and characterization of three novel carbon monoxide-oxidizing members of Halobacteria from salione crusts and soils.</title>
        <authorList>
            <person name="Myers M.R."/>
            <person name="King G.M."/>
        </authorList>
    </citation>
    <scope>NUCLEOTIDE SEQUENCE [LARGE SCALE GENOMIC DNA]</scope>
    <source>
        <strain evidence="2 3">WSH3</strain>
    </source>
</reference>
<sequence>MEETQVRVLCPECGKNWRTAPSELPETTANFHCPNCHASRRLSEFMRTEHDLRTVKQLG</sequence>
<dbReference type="AlphaFoldDB" id="A0A6B0T4Q2"/>